<dbReference type="InterPro" id="IPR029058">
    <property type="entry name" value="AB_hydrolase_fold"/>
</dbReference>
<name>A0ABQ8JU57_DERPT</name>
<dbReference type="InterPro" id="IPR010463">
    <property type="entry name" value="DUF1057"/>
</dbReference>
<dbReference type="Proteomes" id="UP000887458">
    <property type="component" value="Unassembled WGS sequence"/>
</dbReference>
<reference evidence="1 2" key="2">
    <citation type="journal article" date="2022" name="Mol. Biol. Evol.">
        <title>Comparative Genomics Reveals Insights into the Divergent Evolution of Astigmatic Mites and Household Pest Adaptations.</title>
        <authorList>
            <person name="Xiong Q."/>
            <person name="Wan A.T."/>
            <person name="Liu X."/>
            <person name="Fung C.S."/>
            <person name="Xiao X."/>
            <person name="Malainual N."/>
            <person name="Hou J."/>
            <person name="Wang L."/>
            <person name="Wang M."/>
            <person name="Yang K.Y."/>
            <person name="Cui Y."/>
            <person name="Leung E.L."/>
            <person name="Nong W."/>
            <person name="Shin S.K."/>
            <person name="Au S.W."/>
            <person name="Jeong K.Y."/>
            <person name="Chew F.T."/>
            <person name="Hui J.H."/>
            <person name="Leung T.F."/>
            <person name="Tungtrongchitr A."/>
            <person name="Zhong N."/>
            <person name="Liu Z."/>
            <person name="Tsui S.K."/>
        </authorList>
    </citation>
    <scope>NUCLEOTIDE SEQUENCE [LARGE SCALE GENOMIC DNA]</scope>
    <source>
        <strain evidence="1">Derp</strain>
    </source>
</reference>
<proteinExistence type="predicted"/>
<reference evidence="1 2" key="1">
    <citation type="journal article" date="2018" name="J. Allergy Clin. Immunol.">
        <title>High-quality assembly of Dermatophagoides pteronyssinus genome and transcriptome reveals a wide range of novel allergens.</title>
        <authorList>
            <person name="Liu X.Y."/>
            <person name="Yang K.Y."/>
            <person name="Wang M.Q."/>
            <person name="Kwok J.S."/>
            <person name="Zeng X."/>
            <person name="Yang Z."/>
            <person name="Xiao X.J."/>
            <person name="Lau C.P."/>
            <person name="Li Y."/>
            <person name="Huang Z.M."/>
            <person name="Ba J.G."/>
            <person name="Yim A.K."/>
            <person name="Ouyang C.Y."/>
            <person name="Ngai S.M."/>
            <person name="Chan T.F."/>
            <person name="Leung E.L."/>
            <person name="Liu L."/>
            <person name="Liu Z.G."/>
            <person name="Tsui S.K."/>
        </authorList>
    </citation>
    <scope>NUCLEOTIDE SEQUENCE [LARGE SCALE GENOMIC DNA]</scope>
    <source>
        <strain evidence="1">Derp</strain>
    </source>
</reference>
<comment type="caution">
    <text evidence="1">The sequence shown here is derived from an EMBL/GenBank/DDBJ whole genome shotgun (WGS) entry which is preliminary data.</text>
</comment>
<sequence length="682" mass="80245">MLRNRLLVNINQCQRSKLSTSAEIPSEFIKTIKFRTCVNIYDELRTRLPRFYGKSPSEGVDITIDYVDTQSNQKPNKTIVALHGTADTYRTFTQLYQHFKHRSDVRIVMPNFPDFSHTRSTNYSFWHSSDEKYHLLQDLFRHLNIDTIDCLVGHSYGNQSSTVLLQKPQNLQIKSLAMIAPQFLLGNFANNDLYKMTKFVLPFSKSEYLSRLLHRMKIHQSKSIPFKFNEIDELFHLLTIILDQQAMKDSPERIRLLNTMNISGFIMYSADERIIDKNAQQELYRLLNIEDDQTIIVDQDDPKIIANTFSEMNNKSQQIMKKIIVKDGRHFPHLKYPNVTNPKVFRNSPSEGLDITIDYVDNWQPNHHYDKVIVAIHGTSDTYRTFTKLINHFHHRKNVRVIVPNQPDYRHTRQTNFKFWHTFDEKYYCIKDFLEQLKIKQIDCLIGHSFGAHTCLMLHDQPPHDIQIRSLGFHSPEFGLKAIEPKIIRGGKILIKMSQFQLMTRLLKAMNFRFPPYKFDNIDDIFLMSCYVQNIPDKVINGSMVRLMKLKQRQTPGFITYGTDERLISKYSIDKLHEILQISNRISIDQDDTKSISSLPTSSSIESYLLKDAGHFPHVRYPNISHYLIEQFLQYYSNGYLSDDNHLVQGIQMNYNVVYRIHIPLLDIEYSIWIMNYIQLLH</sequence>
<dbReference type="Pfam" id="PF06342">
    <property type="entry name" value="DUF1057"/>
    <property type="match status" value="2"/>
</dbReference>
<organism evidence="1 2">
    <name type="scientific">Dermatophagoides pteronyssinus</name>
    <name type="common">European house dust mite</name>
    <dbReference type="NCBI Taxonomy" id="6956"/>
    <lineage>
        <taxon>Eukaryota</taxon>
        <taxon>Metazoa</taxon>
        <taxon>Ecdysozoa</taxon>
        <taxon>Arthropoda</taxon>
        <taxon>Chelicerata</taxon>
        <taxon>Arachnida</taxon>
        <taxon>Acari</taxon>
        <taxon>Acariformes</taxon>
        <taxon>Sarcoptiformes</taxon>
        <taxon>Astigmata</taxon>
        <taxon>Psoroptidia</taxon>
        <taxon>Analgoidea</taxon>
        <taxon>Pyroglyphidae</taxon>
        <taxon>Dermatophagoidinae</taxon>
        <taxon>Dermatophagoides</taxon>
    </lineage>
</organism>
<keyword evidence="2" id="KW-1185">Reference proteome</keyword>
<evidence type="ECO:0000313" key="2">
    <source>
        <dbReference type="Proteomes" id="UP000887458"/>
    </source>
</evidence>
<dbReference type="PANTHER" id="PTHR47533">
    <property type="entry name" value="PROTEIN CBG21859"/>
    <property type="match status" value="1"/>
</dbReference>
<gene>
    <name evidence="1" type="ORF">DERP_007099</name>
</gene>
<evidence type="ECO:0008006" key="3">
    <source>
        <dbReference type="Google" id="ProtNLM"/>
    </source>
</evidence>
<evidence type="ECO:0000313" key="1">
    <source>
        <dbReference type="EMBL" id="KAH9426159.1"/>
    </source>
</evidence>
<dbReference type="PANTHER" id="PTHR47533:SF4">
    <property type="entry name" value="AB HYDROLASE-1 DOMAIN-CONTAINING PROTEIN"/>
    <property type="match status" value="1"/>
</dbReference>
<accession>A0ABQ8JU57</accession>
<dbReference type="EMBL" id="NJHN03000012">
    <property type="protein sequence ID" value="KAH9426159.1"/>
    <property type="molecule type" value="Genomic_DNA"/>
</dbReference>
<dbReference type="Gene3D" id="3.40.50.1820">
    <property type="entry name" value="alpha/beta hydrolase"/>
    <property type="match status" value="2"/>
</dbReference>
<dbReference type="SUPFAM" id="SSF53474">
    <property type="entry name" value="alpha/beta-Hydrolases"/>
    <property type="match status" value="2"/>
</dbReference>
<protein>
    <recommendedName>
        <fullName evidence="3">AB hydrolase-1 domain-containing protein</fullName>
    </recommendedName>
</protein>